<comment type="caution">
    <text evidence="2">The sequence shown here is derived from an EMBL/GenBank/DDBJ whole genome shotgun (WGS) entry which is preliminary data.</text>
</comment>
<reference evidence="3" key="1">
    <citation type="journal article" date="2019" name="Int. J. Syst. Evol. Microbiol.">
        <title>The Global Catalogue of Microorganisms (GCM) 10K type strain sequencing project: providing services to taxonomists for standard genome sequencing and annotation.</title>
        <authorList>
            <consortium name="The Broad Institute Genomics Platform"/>
            <consortium name="The Broad Institute Genome Sequencing Center for Infectious Disease"/>
            <person name="Wu L."/>
            <person name="Ma J."/>
        </authorList>
    </citation>
    <scope>NUCLEOTIDE SEQUENCE [LARGE SCALE GENOMIC DNA]</scope>
    <source>
        <strain evidence="3">CECT 7806</strain>
    </source>
</reference>
<gene>
    <name evidence="2" type="ORF">QWZ18_20045</name>
</gene>
<dbReference type="EMBL" id="JAUFPT010000062">
    <property type="protein sequence ID" value="MDN3572907.1"/>
    <property type="molecule type" value="Genomic_DNA"/>
</dbReference>
<keyword evidence="1" id="KW-0812">Transmembrane</keyword>
<sequence length="73" mass="7482">MSDGGNELRRLSATWLNTIASGVVTAGSCGSLIAYSFGPRPGITALQVLAVLAVTLTTGAVLHLLARALLNRC</sequence>
<evidence type="ECO:0000313" key="3">
    <source>
        <dbReference type="Proteomes" id="UP001244297"/>
    </source>
</evidence>
<feature type="transmembrane region" description="Helical" evidence="1">
    <location>
        <begin position="12"/>
        <end position="37"/>
    </location>
</feature>
<feature type="transmembrane region" description="Helical" evidence="1">
    <location>
        <begin position="43"/>
        <end position="66"/>
    </location>
</feature>
<dbReference type="RefSeq" id="WP_238285736.1">
    <property type="nucleotide sequence ID" value="NZ_BPQS01000004.1"/>
</dbReference>
<protein>
    <submittedName>
        <fullName evidence="2">Uncharacterized protein</fullName>
    </submittedName>
</protein>
<dbReference type="Proteomes" id="UP001244297">
    <property type="component" value="Unassembled WGS sequence"/>
</dbReference>
<evidence type="ECO:0000313" key="2">
    <source>
        <dbReference type="EMBL" id="MDN3572907.1"/>
    </source>
</evidence>
<proteinExistence type="predicted"/>
<keyword evidence="1" id="KW-0472">Membrane</keyword>
<keyword evidence="3" id="KW-1185">Reference proteome</keyword>
<organism evidence="2 3">
    <name type="scientific">Methylobacterium longum</name>
    <dbReference type="NCBI Taxonomy" id="767694"/>
    <lineage>
        <taxon>Bacteria</taxon>
        <taxon>Pseudomonadati</taxon>
        <taxon>Pseudomonadota</taxon>
        <taxon>Alphaproteobacteria</taxon>
        <taxon>Hyphomicrobiales</taxon>
        <taxon>Methylobacteriaceae</taxon>
        <taxon>Methylobacterium</taxon>
    </lineage>
</organism>
<name>A0ABT8ATA2_9HYPH</name>
<keyword evidence="1" id="KW-1133">Transmembrane helix</keyword>
<accession>A0ABT8ATA2</accession>
<evidence type="ECO:0000256" key="1">
    <source>
        <dbReference type="SAM" id="Phobius"/>
    </source>
</evidence>